<evidence type="ECO:0000256" key="3">
    <source>
        <dbReference type="ARBA" id="ARBA00023163"/>
    </source>
</evidence>
<dbReference type="EMBL" id="PVXQ01000002">
    <property type="protein sequence ID" value="PRR84413.1"/>
    <property type="molecule type" value="Genomic_DNA"/>
</dbReference>
<dbReference type="InterPro" id="IPR000281">
    <property type="entry name" value="HTH_RpiR"/>
</dbReference>
<proteinExistence type="predicted"/>
<evidence type="ECO:0000259" key="5">
    <source>
        <dbReference type="PROSITE" id="PS51464"/>
    </source>
</evidence>
<comment type="caution">
    <text evidence="6">The sequence shown here is derived from an EMBL/GenBank/DDBJ whole genome shotgun (WGS) entry which is preliminary data.</text>
</comment>
<dbReference type="SUPFAM" id="SSF53697">
    <property type="entry name" value="SIS domain"/>
    <property type="match status" value="1"/>
</dbReference>
<keyword evidence="3" id="KW-0804">Transcription</keyword>
<dbReference type="PANTHER" id="PTHR30514">
    <property type="entry name" value="GLUCOKINASE"/>
    <property type="match status" value="1"/>
</dbReference>
<dbReference type="OrthoDB" id="3684496at2"/>
<dbReference type="PROSITE" id="PS51071">
    <property type="entry name" value="HTH_RPIR"/>
    <property type="match status" value="1"/>
</dbReference>
<keyword evidence="1" id="KW-0805">Transcription regulation</keyword>
<dbReference type="Pfam" id="PF01380">
    <property type="entry name" value="SIS"/>
    <property type="match status" value="1"/>
</dbReference>
<dbReference type="SUPFAM" id="SSF46689">
    <property type="entry name" value="Homeodomain-like"/>
    <property type="match status" value="1"/>
</dbReference>
<dbReference type="GO" id="GO:0097367">
    <property type="term" value="F:carbohydrate derivative binding"/>
    <property type="evidence" value="ECO:0007669"/>
    <property type="project" value="InterPro"/>
</dbReference>
<dbReference type="Gene3D" id="1.10.10.10">
    <property type="entry name" value="Winged helix-like DNA-binding domain superfamily/Winged helix DNA-binding domain"/>
    <property type="match status" value="1"/>
</dbReference>
<dbReference type="InterPro" id="IPR009057">
    <property type="entry name" value="Homeodomain-like_sf"/>
</dbReference>
<dbReference type="InterPro" id="IPR035472">
    <property type="entry name" value="RpiR-like_SIS"/>
</dbReference>
<keyword evidence="7" id="KW-1185">Reference proteome</keyword>
<dbReference type="InterPro" id="IPR036388">
    <property type="entry name" value="WH-like_DNA-bd_sf"/>
</dbReference>
<dbReference type="InterPro" id="IPR001347">
    <property type="entry name" value="SIS_dom"/>
</dbReference>
<dbReference type="InterPro" id="IPR047640">
    <property type="entry name" value="RpiR-like"/>
</dbReference>
<accession>A0A2T0BKQ4</accession>
<dbReference type="InterPro" id="IPR046348">
    <property type="entry name" value="SIS_dom_sf"/>
</dbReference>
<dbReference type="PROSITE" id="PS51464">
    <property type="entry name" value="SIS"/>
    <property type="match status" value="1"/>
</dbReference>
<organism evidence="6 7">
    <name type="scientific">Clostridium vincentii</name>
    <dbReference type="NCBI Taxonomy" id="52704"/>
    <lineage>
        <taxon>Bacteria</taxon>
        <taxon>Bacillati</taxon>
        <taxon>Bacillota</taxon>
        <taxon>Clostridia</taxon>
        <taxon>Eubacteriales</taxon>
        <taxon>Clostridiaceae</taxon>
        <taxon>Clostridium</taxon>
    </lineage>
</organism>
<evidence type="ECO:0000259" key="4">
    <source>
        <dbReference type="PROSITE" id="PS51071"/>
    </source>
</evidence>
<protein>
    <submittedName>
        <fullName evidence="6">Putative HTH-type transcriptional regulator YbbH</fullName>
    </submittedName>
</protein>
<name>A0A2T0BKQ4_9CLOT</name>
<dbReference type="CDD" id="cd05013">
    <property type="entry name" value="SIS_RpiR"/>
    <property type="match status" value="1"/>
</dbReference>
<dbReference type="Pfam" id="PF01418">
    <property type="entry name" value="HTH_6"/>
    <property type="match status" value="1"/>
</dbReference>
<dbReference type="Proteomes" id="UP000239471">
    <property type="component" value="Unassembled WGS sequence"/>
</dbReference>
<sequence length="278" mass="31188">MSCVYKIKEGLGSFTDTDQKLAEYTLANREEVVMLSAKELAQRVNSSAAAVVRFSKRIGYKGFTELKVELAKDKEEKEDEFNAIIKENDSIDSMVKKAESINLRAMERTYKLINKKVLERAIKSLNECENIYLFGIGASGLVAQDFQYKLSRINKMAIYQVDEHIQVASAVHIGPNDVAIGISYSGESKGVNVSLTRARNQGAKTIAITSFNKNSLSKIVELPLYIPSEETELRIGAITSRISELLITDLLYLGIAKDDFQKTEEYIIKTKEIVKKIR</sequence>
<evidence type="ECO:0000256" key="2">
    <source>
        <dbReference type="ARBA" id="ARBA00023125"/>
    </source>
</evidence>
<evidence type="ECO:0000256" key="1">
    <source>
        <dbReference type="ARBA" id="ARBA00023015"/>
    </source>
</evidence>
<dbReference type="PANTHER" id="PTHR30514:SF1">
    <property type="entry name" value="HTH-TYPE TRANSCRIPTIONAL REGULATOR HEXR-RELATED"/>
    <property type="match status" value="1"/>
</dbReference>
<feature type="domain" description="HTH rpiR-type" evidence="4">
    <location>
        <begin position="1"/>
        <end position="77"/>
    </location>
</feature>
<feature type="domain" description="SIS" evidence="5">
    <location>
        <begin position="121"/>
        <end position="261"/>
    </location>
</feature>
<gene>
    <name evidence="6" type="primary">ybbH_1</name>
    <name evidence="6" type="ORF">CLVI_03390</name>
</gene>
<reference evidence="6 7" key="1">
    <citation type="submission" date="2018-03" db="EMBL/GenBank/DDBJ databases">
        <title>Genome sequence of Clostridium vincentii DSM 10228.</title>
        <authorList>
            <person name="Poehlein A."/>
            <person name="Daniel R."/>
        </authorList>
    </citation>
    <scope>NUCLEOTIDE SEQUENCE [LARGE SCALE GENOMIC DNA]</scope>
    <source>
        <strain evidence="6 7">DSM 10228</strain>
    </source>
</reference>
<keyword evidence="2" id="KW-0238">DNA-binding</keyword>
<dbReference type="GO" id="GO:1901135">
    <property type="term" value="P:carbohydrate derivative metabolic process"/>
    <property type="evidence" value="ECO:0007669"/>
    <property type="project" value="InterPro"/>
</dbReference>
<dbReference type="GO" id="GO:0003677">
    <property type="term" value="F:DNA binding"/>
    <property type="evidence" value="ECO:0007669"/>
    <property type="project" value="UniProtKB-KW"/>
</dbReference>
<evidence type="ECO:0000313" key="7">
    <source>
        <dbReference type="Proteomes" id="UP000239471"/>
    </source>
</evidence>
<dbReference type="AlphaFoldDB" id="A0A2T0BKQ4"/>
<dbReference type="GO" id="GO:0003700">
    <property type="term" value="F:DNA-binding transcription factor activity"/>
    <property type="evidence" value="ECO:0007669"/>
    <property type="project" value="InterPro"/>
</dbReference>
<dbReference type="Gene3D" id="3.40.50.10490">
    <property type="entry name" value="Glucose-6-phosphate isomerase like protein, domain 1"/>
    <property type="match status" value="1"/>
</dbReference>
<evidence type="ECO:0000313" key="6">
    <source>
        <dbReference type="EMBL" id="PRR84413.1"/>
    </source>
</evidence>
<dbReference type="RefSeq" id="WP_106058371.1">
    <property type="nucleotide sequence ID" value="NZ_PVXQ01000002.1"/>
</dbReference>